<keyword evidence="2" id="KW-1185">Reference proteome</keyword>
<organism evidence="1 2">
    <name type="scientific">Vermiconidia calcicola</name>
    <dbReference type="NCBI Taxonomy" id="1690605"/>
    <lineage>
        <taxon>Eukaryota</taxon>
        <taxon>Fungi</taxon>
        <taxon>Dikarya</taxon>
        <taxon>Ascomycota</taxon>
        <taxon>Pezizomycotina</taxon>
        <taxon>Dothideomycetes</taxon>
        <taxon>Dothideomycetidae</taxon>
        <taxon>Mycosphaerellales</taxon>
        <taxon>Extremaceae</taxon>
        <taxon>Vermiconidia</taxon>
    </lineage>
</organism>
<evidence type="ECO:0000313" key="1">
    <source>
        <dbReference type="EMBL" id="KAK3715563.1"/>
    </source>
</evidence>
<sequence>MSAKAALKAAKSALDSEDYGEAINQAQKVLASDGKNYFAKLFLGRAYEKQDKLDDAARSYHSAAQLKPDDSQAWLGLCSLYEAQGSHKVDEYRSAAVSAAEVFAKADDKHRCQTTVDRLVGFSKQHGTKTQHKRTLELLLPGSPLYDFLEGRIPHPANTYIRLAEITEDEEAQVIKHEISARRTRIGSTLGQVTADVKREVFGQSDIEHLYQEIIDWSTDDEVRRQYEEKLFDRAYETLVNLPLDQKSSKLDQVLSLAEGMVIIHHPLQLAWDLVLESRDLDDLRGLDANILREYITYFPEAGLAKTLKAWLTSELSPFPLPPQSEDDQDVQPRLSPEDRLLLFTEGLAGADKSPFAYRLVSDYYLHLEEHESAVNTARKGLSVLSTEAAQLGMSMQNTRDAMNSVLATALVHYQAPRNHAEARRLFEHILQRKQTWTPALIGLGLIFEENEQYNDAIAFLSRAFDNDPHNVQVGTELAWCRALNSDYERAQQELEEYLPNMKAEDPRSRDLRAQVLYRIGYCMWQCDSSKAARKDRGGAYSKFLLAIKTNVNFAPAYTSLGTYYADYAKDKKRARQCFQKAFELSPAETDAAERLARFFADQGDWDIVEVIAQRVIDTGRARPPPGSKRKALGWPYSALGVVLMNKQEYQRAITAFLSALRISPDEYQSYVGLGESYHNSGRYNSALRTFNHALEPGEGVQMRVTEEKWFARYMLANVHRELGEYDEAITGLESVLEERPGEFGVLLSLLQTFVERAWRHVETGLFGQAAQSACRAVTAAATVASQRPNAFNLWKAVGDACMVFLYVQSGLEQYPSEELRQLLTKDVEASIYSQLSDVDGVNLDTVQVDGPHPDQEHPNNPLTTAILAYKRAIHSCSHDIHAQAVAWYNLGWAEQHAYISSDSLKSGKRYLKAAVRCFKRAIELEAGNAEFWNALGVVTTTLNPTVSQHAFVRSLHLNELNAKVWANLGVLYLLQNDHELAHQAFGRAQSTDPDYAHAWVGEGLIALLVGNEKEALSHFTHAFEISDSTSTIAKRQYALSSFDHLVATPSASNDLTALIQPIFALEQLQRQRPHDLPFQHLAALFLERVGNHAAASEALTSLCAAAEAEYEASESLAALGRFAHAKSDLARNQLAAGSFEAAVENAETALDLNSDADHSGLDTGARTNLRLSAHLTAGLALYHLQRSGDAIGMFKTALTESNNDAEVVCSLVKVLWAHGGEDEKAVAREQLFESVEKNPEHVGSVTLLGAIAALDDDRDTATAVKDDLLSLRTKDGLGIGEQDAIEILISSLAALVPSTNGMTADAAELAEAQAAIMLKPDHAQAWSELAEISGETHPAEMALRTAESSVPPLVPEELAKASAGVGTAGDAQKAVALAPWAGCGWVGLAEALTPNGLPIILIHGLGSSQNYYLSVLPTLQSSHRCIALDTYGAARSQSNGEPLSLQGLSEDVIGLMDVLGIEKAVVAGHSMGGTMVCMLAAAHPDRVKGVVCIGPMCPKFVKPEFFTTRIETVMKDGMEPLANTIPTSATSKTSTALQRSLIRELIMNQNPASYASHCQAIVDAKDPDYQSIKTPVLILAGEEDKSAPLEGCQFIHHHLGSERKELKVLDGVGHWHCVEDGERVGREIVEFCSGL</sequence>
<comment type="caution">
    <text evidence="1">The sequence shown here is derived from an EMBL/GenBank/DDBJ whole genome shotgun (WGS) entry which is preliminary data.</text>
</comment>
<dbReference type="Proteomes" id="UP001281147">
    <property type="component" value="Unassembled WGS sequence"/>
</dbReference>
<evidence type="ECO:0000313" key="2">
    <source>
        <dbReference type="Proteomes" id="UP001281147"/>
    </source>
</evidence>
<gene>
    <name evidence="1" type="primary">SKI3_2</name>
    <name evidence="1" type="ORF">LTR37_007051</name>
</gene>
<accession>A0ACC3NFE2</accession>
<name>A0ACC3NFE2_9PEZI</name>
<proteinExistence type="predicted"/>
<reference evidence="1" key="1">
    <citation type="submission" date="2023-07" db="EMBL/GenBank/DDBJ databases">
        <title>Black Yeasts Isolated from many extreme environments.</title>
        <authorList>
            <person name="Coleine C."/>
            <person name="Stajich J.E."/>
            <person name="Selbmann L."/>
        </authorList>
    </citation>
    <scope>NUCLEOTIDE SEQUENCE</scope>
    <source>
        <strain evidence="1">CCFEE 5714</strain>
    </source>
</reference>
<dbReference type="EMBL" id="JAUTXU010000048">
    <property type="protein sequence ID" value="KAK3715563.1"/>
    <property type="molecule type" value="Genomic_DNA"/>
</dbReference>
<protein>
    <submittedName>
        <fullName evidence="1">Superkiller protein 3</fullName>
    </submittedName>
</protein>